<feature type="region of interest" description="Disordered" evidence="9">
    <location>
        <begin position="463"/>
        <end position="485"/>
    </location>
</feature>
<dbReference type="GO" id="GO:0005737">
    <property type="term" value="C:cytoplasm"/>
    <property type="evidence" value="ECO:0007669"/>
    <property type="project" value="TreeGrafter"/>
</dbReference>
<dbReference type="PROSITE" id="PS50078">
    <property type="entry name" value="POLO_BOX"/>
    <property type="match status" value="2"/>
</dbReference>
<dbReference type="SMART" id="SM00220">
    <property type="entry name" value="S_TKc"/>
    <property type="match status" value="1"/>
</dbReference>
<evidence type="ECO:0000256" key="7">
    <source>
        <dbReference type="PROSITE-ProRule" id="PRU10141"/>
    </source>
</evidence>
<dbReference type="FunFam" id="1.10.510.10:FF:000647">
    <property type="entry name" value="Serine/threonine-protein kinase"/>
    <property type="match status" value="1"/>
</dbReference>
<evidence type="ECO:0000259" key="10">
    <source>
        <dbReference type="PROSITE" id="PS50011"/>
    </source>
</evidence>
<sequence>MSAQIYPVQSYKPPASRRFPLSNAVSQNQQAPQTTPKKQQEKQKQPGSPPLPRQNTKTAPPSPPQVIRDNNGQLSFQRVGFLGEGGFARVYEVKDPQGYRAACKVVTKTSLKTKKAKTKLYAEIKIHRSLQHPNIVEFQECFEDEENVYMTLELCTSGSLMDMLRRRRRFTEPEARFFTVQLIGACQYMHDHQVIHRDLKLGNLFLDGNMNIKVGDFGLAALIENPGERKKTICGTPNYIAPEVLFDTANGHSFEVDTWSIGVIIYTLVIGRPPFQTKDVKAIYTRIRDNEYEFPAERPVSTYAKTLIQAILTPQPEHRPSLHQIVDDDFFTHGTFPPFIPISAHDTPPDFRHITRLASEANLKRVRRAALLDEDQVTSIALPKSSNDAPMSSMATTDGPSRSVTSSIAQQEKEFQKAVQPGSPISALLNSAKRPLLMSNGPSGNAAGGVKESPLFRKLQAASTTTNVPSPLGKGSVRSARGTVGRAGLEPLVEDDPEKERWEKEQLVKRKELEAQKARIVAQMAPVKEEEQDEVRLTEAEEEDLGLGAAPIPVRKEIKKSSLKENRMPAVQAVPGPVMEQPKLKLNGFDAAAHILSTAFDAKATGRLFKDPRGNPSHQSADDRVFIVSWVDYCNKYGMGYALTDGSVGVHFNDSTSLVLSADKQHFDYISSRRSGSVYVRKSHTVDEYPEELKSKVYLLKHFERYIMDRLYGQYDYTFDDTERKKGMCWVQKYLRMKHVIVFKMSHDILQFNFYDHSKIILLSHGLSIIHIDKNYNLTRWTLTDIMKTALRIAASPDGGHGFDTDAVKFNQRLVDKLKYCREVLVSIRTASKEGEQGMPEDATITGKASTGPGPSDMRGVAGLRLSTRTSKASLR</sequence>
<dbReference type="InterPro" id="IPR011009">
    <property type="entry name" value="Kinase-like_dom_sf"/>
</dbReference>
<accession>A0A0W0GC98</accession>
<dbReference type="GO" id="GO:0005634">
    <property type="term" value="C:nucleus"/>
    <property type="evidence" value="ECO:0007669"/>
    <property type="project" value="TreeGrafter"/>
</dbReference>
<keyword evidence="4 7" id="KW-0547">Nucleotide-binding</keyword>
<keyword evidence="1 8" id="KW-0723">Serine/threonine-protein kinase</keyword>
<feature type="compositionally biased region" description="Polar residues" evidence="9">
    <location>
        <begin position="384"/>
        <end position="403"/>
    </location>
</feature>
<keyword evidence="3" id="KW-0677">Repeat</keyword>
<dbReference type="InterPro" id="IPR017441">
    <property type="entry name" value="Protein_kinase_ATP_BS"/>
</dbReference>
<feature type="domain" description="Protein kinase" evidence="10">
    <location>
        <begin position="76"/>
        <end position="331"/>
    </location>
</feature>
<evidence type="ECO:0000259" key="11">
    <source>
        <dbReference type="PROSITE" id="PS50078"/>
    </source>
</evidence>
<evidence type="ECO:0000256" key="2">
    <source>
        <dbReference type="ARBA" id="ARBA00022679"/>
    </source>
</evidence>
<dbReference type="InterPro" id="IPR036947">
    <property type="entry name" value="POLO_box_dom_sf"/>
</dbReference>
<comment type="caution">
    <text evidence="12">The sequence shown here is derived from an EMBL/GenBank/DDBJ whole genome shotgun (WGS) entry which is preliminary data.</text>
</comment>
<dbReference type="Proteomes" id="UP000054988">
    <property type="component" value="Unassembled WGS sequence"/>
</dbReference>
<gene>
    <name evidence="12" type="ORF">WG66_1256</name>
</gene>
<evidence type="ECO:0000256" key="8">
    <source>
        <dbReference type="RuleBase" id="RU361162"/>
    </source>
</evidence>
<evidence type="ECO:0000256" key="5">
    <source>
        <dbReference type="ARBA" id="ARBA00022777"/>
    </source>
</evidence>
<keyword evidence="6 7" id="KW-0067">ATP-binding</keyword>
<dbReference type="CDD" id="cd14099">
    <property type="entry name" value="STKc_PLK"/>
    <property type="match status" value="1"/>
</dbReference>
<dbReference type="PANTHER" id="PTHR24345:SF0">
    <property type="entry name" value="CELL CYCLE SERINE_THREONINE-PROTEIN KINASE CDC5_MSD2"/>
    <property type="match status" value="1"/>
</dbReference>
<feature type="region of interest" description="Disordered" evidence="9">
    <location>
        <begin position="383"/>
        <end position="403"/>
    </location>
</feature>
<dbReference type="PROSITE" id="PS00108">
    <property type="entry name" value="PROTEIN_KINASE_ST"/>
    <property type="match status" value="1"/>
</dbReference>
<reference evidence="12 13" key="1">
    <citation type="submission" date="2015-12" db="EMBL/GenBank/DDBJ databases">
        <title>Draft genome sequence of Moniliophthora roreri, the causal agent of frosty pod rot of cacao.</title>
        <authorList>
            <person name="Aime M.C."/>
            <person name="Diaz-Valderrama J.R."/>
            <person name="Kijpornyongpan T."/>
            <person name="Phillips-Mora W."/>
        </authorList>
    </citation>
    <scope>NUCLEOTIDE SEQUENCE [LARGE SCALE GENOMIC DNA]</scope>
    <source>
        <strain evidence="12 13">MCA 2952</strain>
    </source>
</reference>
<dbReference type="Gene3D" id="1.10.510.10">
    <property type="entry name" value="Transferase(Phosphotransferase) domain 1"/>
    <property type="match status" value="1"/>
</dbReference>
<feature type="region of interest" description="Disordered" evidence="9">
    <location>
        <begin position="1"/>
        <end position="70"/>
    </location>
</feature>
<dbReference type="InterPro" id="IPR000719">
    <property type="entry name" value="Prot_kinase_dom"/>
</dbReference>
<dbReference type="InterPro" id="IPR000959">
    <property type="entry name" value="POLO_box_dom"/>
</dbReference>
<evidence type="ECO:0000313" key="13">
    <source>
        <dbReference type="Proteomes" id="UP000054988"/>
    </source>
</evidence>
<dbReference type="CDD" id="cd13118">
    <property type="entry name" value="POLO_box_1"/>
    <property type="match status" value="1"/>
</dbReference>
<feature type="compositionally biased region" description="Low complexity" evidence="9">
    <location>
        <begin position="27"/>
        <end position="37"/>
    </location>
</feature>
<dbReference type="EMBL" id="LATX01000467">
    <property type="protein sequence ID" value="KTB46163.1"/>
    <property type="molecule type" value="Genomic_DNA"/>
</dbReference>
<dbReference type="PROSITE" id="PS00107">
    <property type="entry name" value="PROTEIN_KINASE_ATP"/>
    <property type="match status" value="1"/>
</dbReference>
<organism evidence="12 13">
    <name type="scientific">Moniliophthora roreri</name>
    <name type="common">Frosty pod rot fungus</name>
    <name type="synonym">Monilia roreri</name>
    <dbReference type="NCBI Taxonomy" id="221103"/>
    <lineage>
        <taxon>Eukaryota</taxon>
        <taxon>Fungi</taxon>
        <taxon>Dikarya</taxon>
        <taxon>Basidiomycota</taxon>
        <taxon>Agaricomycotina</taxon>
        <taxon>Agaricomycetes</taxon>
        <taxon>Agaricomycetidae</taxon>
        <taxon>Agaricales</taxon>
        <taxon>Marasmiineae</taxon>
        <taxon>Marasmiaceae</taxon>
        <taxon>Moniliophthora</taxon>
    </lineage>
</organism>
<dbReference type="GO" id="GO:0007052">
    <property type="term" value="P:mitotic spindle organization"/>
    <property type="evidence" value="ECO:0007669"/>
    <property type="project" value="TreeGrafter"/>
</dbReference>
<dbReference type="PROSITE" id="PS50011">
    <property type="entry name" value="PROTEIN_KINASE_DOM"/>
    <property type="match status" value="1"/>
</dbReference>
<dbReference type="InterPro" id="IPR033695">
    <property type="entry name" value="POLO_box_2"/>
</dbReference>
<name>A0A0W0GC98_MONRR</name>
<feature type="binding site" evidence="7">
    <location>
        <position position="104"/>
    </location>
    <ligand>
        <name>ATP</name>
        <dbReference type="ChEBI" id="CHEBI:30616"/>
    </ligand>
</feature>
<dbReference type="Gene3D" id="3.30.1120.30">
    <property type="entry name" value="POLO box domain"/>
    <property type="match status" value="2"/>
</dbReference>
<dbReference type="GO" id="GO:0004674">
    <property type="term" value="F:protein serine/threonine kinase activity"/>
    <property type="evidence" value="ECO:0007669"/>
    <property type="project" value="UniProtKB-KW"/>
</dbReference>
<dbReference type="GO" id="GO:0005816">
    <property type="term" value="C:spindle pole body"/>
    <property type="evidence" value="ECO:0007669"/>
    <property type="project" value="TreeGrafter"/>
</dbReference>
<dbReference type="GO" id="GO:0000922">
    <property type="term" value="C:spindle pole"/>
    <property type="evidence" value="ECO:0007669"/>
    <property type="project" value="TreeGrafter"/>
</dbReference>
<evidence type="ECO:0000313" key="12">
    <source>
        <dbReference type="EMBL" id="KTB46163.1"/>
    </source>
</evidence>
<dbReference type="SUPFAM" id="SSF82615">
    <property type="entry name" value="Polo-box domain"/>
    <property type="match status" value="2"/>
</dbReference>
<dbReference type="InterPro" id="IPR033701">
    <property type="entry name" value="POLO_box_1"/>
</dbReference>
<dbReference type="SUPFAM" id="SSF56112">
    <property type="entry name" value="Protein kinase-like (PK-like)"/>
    <property type="match status" value="1"/>
</dbReference>
<keyword evidence="5 8" id="KW-0418">Kinase</keyword>
<dbReference type="CDD" id="cd13117">
    <property type="entry name" value="POLO_box_2"/>
    <property type="match status" value="1"/>
</dbReference>
<protein>
    <recommendedName>
        <fullName evidence="8">Serine/threonine-protein kinase</fullName>
        <ecNumber evidence="8">2.7.11.21</ecNumber>
    </recommendedName>
</protein>
<dbReference type="AlphaFoldDB" id="A0A0W0GC98"/>
<dbReference type="GO" id="GO:0005524">
    <property type="term" value="F:ATP binding"/>
    <property type="evidence" value="ECO:0007669"/>
    <property type="project" value="UniProtKB-UniRule"/>
</dbReference>
<dbReference type="InterPro" id="IPR008271">
    <property type="entry name" value="Ser/Thr_kinase_AS"/>
</dbReference>
<dbReference type="Pfam" id="PF00069">
    <property type="entry name" value="Pkinase"/>
    <property type="match status" value="1"/>
</dbReference>
<dbReference type="Gene3D" id="3.30.200.20">
    <property type="entry name" value="Phosphorylase Kinase, domain 1"/>
    <property type="match status" value="1"/>
</dbReference>
<dbReference type="EC" id="2.7.11.21" evidence="8"/>
<evidence type="ECO:0000256" key="3">
    <source>
        <dbReference type="ARBA" id="ARBA00022737"/>
    </source>
</evidence>
<feature type="domain" description="POLO box" evidence="11">
    <location>
        <begin position="730"/>
        <end position="830"/>
    </location>
</feature>
<dbReference type="GO" id="GO:0000776">
    <property type="term" value="C:kinetochore"/>
    <property type="evidence" value="ECO:0007669"/>
    <property type="project" value="TreeGrafter"/>
</dbReference>
<dbReference type="eggNOG" id="KOG0575">
    <property type="taxonomic scope" value="Eukaryota"/>
</dbReference>
<keyword evidence="2 8" id="KW-0808">Transferase</keyword>
<dbReference type="Pfam" id="PF00659">
    <property type="entry name" value="POLO_box"/>
    <property type="match status" value="2"/>
</dbReference>
<feature type="compositionally biased region" description="Polar residues" evidence="9">
    <location>
        <begin position="867"/>
        <end position="876"/>
    </location>
</feature>
<feature type="domain" description="POLO box" evidence="11">
    <location>
        <begin position="626"/>
        <end position="709"/>
    </location>
</feature>
<dbReference type="PANTHER" id="PTHR24345">
    <property type="entry name" value="SERINE/THREONINE-PROTEIN KINASE PLK"/>
    <property type="match status" value="1"/>
</dbReference>
<evidence type="ECO:0000256" key="9">
    <source>
        <dbReference type="SAM" id="MobiDB-lite"/>
    </source>
</evidence>
<comment type="catalytic activity">
    <reaction evidence="8">
        <text>L-threonyl-[protein] + ATP = O-phospho-L-threonyl-[protein] + ADP + H(+)</text>
        <dbReference type="Rhea" id="RHEA:46608"/>
        <dbReference type="Rhea" id="RHEA-COMP:11060"/>
        <dbReference type="Rhea" id="RHEA-COMP:11605"/>
        <dbReference type="ChEBI" id="CHEBI:15378"/>
        <dbReference type="ChEBI" id="CHEBI:30013"/>
        <dbReference type="ChEBI" id="CHEBI:30616"/>
        <dbReference type="ChEBI" id="CHEBI:61977"/>
        <dbReference type="ChEBI" id="CHEBI:456216"/>
        <dbReference type="EC" id="2.7.11.21"/>
    </reaction>
</comment>
<evidence type="ECO:0000256" key="1">
    <source>
        <dbReference type="ARBA" id="ARBA00022527"/>
    </source>
</evidence>
<comment type="similarity">
    <text evidence="8">Belongs to the protein kinase superfamily. Ser/Thr protein kinase family. CDC5/Polo subfamily.</text>
</comment>
<proteinExistence type="inferred from homology"/>
<evidence type="ECO:0000256" key="4">
    <source>
        <dbReference type="ARBA" id="ARBA00022741"/>
    </source>
</evidence>
<evidence type="ECO:0000256" key="6">
    <source>
        <dbReference type="ARBA" id="ARBA00022840"/>
    </source>
</evidence>
<dbReference type="FunFam" id="3.30.200.20:FF:000042">
    <property type="entry name" value="Aurora kinase A"/>
    <property type="match status" value="1"/>
</dbReference>
<feature type="region of interest" description="Disordered" evidence="9">
    <location>
        <begin position="832"/>
        <end position="876"/>
    </location>
</feature>